<protein>
    <submittedName>
        <fullName evidence="2">Uncharacterized protein</fullName>
    </submittedName>
</protein>
<dbReference type="Proteomes" id="UP000199047">
    <property type="component" value="Unassembled WGS sequence"/>
</dbReference>
<reference evidence="3 4" key="1">
    <citation type="submission" date="2015-12" db="EMBL/GenBank/DDBJ databases">
        <authorList>
            <person name="Andreevskaya M."/>
        </authorList>
    </citation>
    <scope>NUCLEOTIDE SEQUENCE [LARGE SCALE GENOMIC DNA]</scope>
    <source>
        <strain evidence="1 4">KSL4-2</strain>
        <strain evidence="2 3">PL111</strain>
    </source>
</reference>
<dbReference type="Proteomes" id="UP000198868">
    <property type="component" value="Unassembled WGS sequence"/>
</dbReference>
<keyword evidence="4" id="KW-1185">Reference proteome</keyword>
<gene>
    <name evidence="1" type="ORF">KSL4_1200</name>
    <name evidence="2" type="ORF">PL111_0692</name>
</gene>
<evidence type="ECO:0000313" key="1">
    <source>
        <dbReference type="EMBL" id="CUW03450.1"/>
    </source>
</evidence>
<organism evidence="2 3">
    <name type="scientific">Leuconostoc inhae</name>
    <dbReference type="NCBI Taxonomy" id="178001"/>
    <lineage>
        <taxon>Bacteria</taxon>
        <taxon>Bacillati</taxon>
        <taxon>Bacillota</taxon>
        <taxon>Bacilli</taxon>
        <taxon>Lactobacillales</taxon>
        <taxon>Lactobacillaceae</taxon>
        <taxon>Leuconostoc</taxon>
    </lineage>
</organism>
<evidence type="ECO:0000313" key="4">
    <source>
        <dbReference type="Proteomes" id="UP000199047"/>
    </source>
</evidence>
<proteinExistence type="predicted"/>
<name>A0AAN2QUA8_9LACO</name>
<evidence type="ECO:0000313" key="2">
    <source>
        <dbReference type="EMBL" id="CUW04875.1"/>
    </source>
</evidence>
<sequence>MSEFTVISIEETNDGIAFAKLKNGDDLSLASNGVARYNGSLFKDYSDIISHVTLETIFDAMAHEIYNKMKR</sequence>
<dbReference type="EMBL" id="FBTB01000002">
    <property type="protein sequence ID" value="CUW03450.1"/>
    <property type="molecule type" value="Genomic_DNA"/>
</dbReference>
<dbReference type="EMBL" id="FBTU01000003">
    <property type="protein sequence ID" value="CUW04875.1"/>
    <property type="molecule type" value="Genomic_DNA"/>
</dbReference>
<dbReference type="AlphaFoldDB" id="A0AAN2QUA8"/>
<evidence type="ECO:0000313" key="3">
    <source>
        <dbReference type="Proteomes" id="UP000198868"/>
    </source>
</evidence>
<comment type="caution">
    <text evidence="2">The sequence shown here is derived from an EMBL/GenBank/DDBJ whole genome shotgun (WGS) entry which is preliminary data.</text>
</comment>
<dbReference type="RefSeq" id="WP_060391594.1">
    <property type="nucleotide sequence ID" value="NZ_FBSX01000014.1"/>
</dbReference>
<accession>A0AAN2QUA8</accession>